<feature type="signal peptide" evidence="2">
    <location>
        <begin position="1"/>
        <end position="17"/>
    </location>
</feature>
<organism evidence="3 4">
    <name type="scientific">Anopheles epiroticus</name>
    <dbReference type="NCBI Taxonomy" id="199890"/>
    <lineage>
        <taxon>Eukaryota</taxon>
        <taxon>Metazoa</taxon>
        <taxon>Ecdysozoa</taxon>
        <taxon>Arthropoda</taxon>
        <taxon>Hexapoda</taxon>
        <taxon>Insecta</taxon>
        <taxon>Pterygota</taxon>
        <taxon>Neoptera</taxon>
        <taxon>Endopterygota</taxon>
        <taxon>Diptera</taxon>
        <taxon>Nematocera</taxon>
        <taxon>Culicoidea</taxon>
        <taxon>Culicidae</taxon>
        <taxon>Anophelinae</taxon>
        <taxon>Anopheles</taxon>
    </lineage>
</organism>
<accession>A0A182PIR8</accession>
<dbReference type="AlphaFoldDB" id="A0A182PIR8"/>
<keyword evidence="2" id="KW-0732">Signal</keyword>
<keyword evidence="4" id="KW-1185">Reference proteome</keyword>
<dbReference type="Proteomes" id="UP000075885">
    <property type="component" value="Unassembled WGS sequence"/>
</dbReference>
<feature type="compositionally biased region" description="Polar residues" evidence="1">
    <location>
        <begin position="91"/>
        <end position="106"/>
    </location>
</feature>
<name>A0A182PIR8_9DIPT</name>
<reference evidence="4" key="1">
    <citation type="submission" date="2013-03" db="EMBL/GenBank/DDBJ databases">
        <title>The Genome Sequence of Anopheles epiroticus epiroticus2.</title>
        <authorList>
            <consortium name="The Broad Institute Genomics Platform"/>
            <person name="Neafsey D.E."/>
            <person name="Howell P."/>
            <person name="Walker B."/>
            <person name="Young S.K."/>
            <person name="Zeng Q."/>
            <person name="Gargeya S."/>
            <person name="Fitzgerald M."/>
            <person name="Haas B."/>
            <person name="Abouelleil A."/>
            <person name="Allen A.W."/>
            <person name="Alvarado L."/>
            <person name="Arachchi H.M."/>
            <person name="Berlin A.M."/>
            <person name="Chapman S.B."/>
            <person name="Gainer-Dewar J."/>
            <person name="Goldberg J."/>
            <person name="Griggs A."/>
            <person name="Gujja S."/>
            <person name="Hansen M."/>
            <person name="Howarth C."/>
            <person name="Imamovic A."/>
            <person name="Ireland A."/>
            <person name="Larimer J."/>
            <person name="McCowan C."/>
            <person name="Murphy C."/>
            <person name="Pearson M."/>
            <person name="Poon T.W."/>
            <person name="Priest M."/>
            <person name="Roberts A."/>
            <person name="Saif S."/>
            <person name="Shea T."/>
            <person name="Sisk P."/>
            <person name="Sykes S."/>
            <person name="Wortman J."/>
            <person name="Nusbaum C."/>
            <person name="Birren B."/>
        </authorList>
    </citation>
    <scope>NUCLEOTIDE SEQUENCE [LARGE SCALE GENOMIC DNA]</scope>
    <source>
        <strain evidence="4">Epiroticus2</strain>
    </source>
</reference>
<feature type="chain" id="PRO_5008131506" evidence="2">
    <location>
        <begin position="18"/>
        <end position="115"/>
    </location>
</feature>
<proteinExistence type="predicted"/>
<protein>
    <submittedName>
        <fullName evidence="3">Uncharacterized protein</fullName>
    </submittedName>
</protein>
<dbReference type="VEuPathDB" id="VectorBase:AEPI006831"/>
<evidence type="ECO:0000256" key="1">
    <source>
        <dbReference type="SAM" id="MobiDB-lite"/>
    </source>
</evidence>
<reference evidence="3" key="2">
    <citation type="submission" date="2020-05" db="UniProtKB">
        <authorList>
            <consortium name="EnsemblMetazoa"/>
        </authorList>
    </citation>
    <scope>IDENTIFICATION</scope>
    <source>
        <strain evidence="3">Epiroticus2</strain>
    </source>
</reference>
<sequence>MFKLIGLILCLVIITTAYDYDDDDSKELYDPSKFEFEYGEKYHQTSDKKYESGEQDGDVVKEVKPSRKLNETVGDVEFTKNVPKANITTAVPDMTTTSMSKEQTTPKPIATTDME</sequence>
<feature type="region of interest" description="Disordered" evidence="1">
    <location>
        <begin position="91"/>
        <end position="115"/>
    </location>
</feature>
<evidence type="ECO:0000313" key="4">
    <source>
        <dbReference type="Proteomes" id="UP000075885"/>
    </source>
</evidence>
<dbReference type="EnsemblMetazoa" id="AEPI006831-RA">
    <property type="protein sequence ID" value="AEPI006831-PA"/>
    <property type="gene ID" value="AEPI006831"/>
</dbReference>
<evidence type="ECO:0000256" key="2">
    <source>
        <dbReference type="SAM" id="SignalP"/>
    </source>
</evidence>
<evidence type="ECO:0000313" key="3">
    <source>
        <dbReference type="EnsemblMetazoa" id="AEPI006831-PA"/>
    </source>
</evidence>